<protein>
    <submittedName>
        <fullName evidence="1">2-polyprenyl-3-methyl-5-hydroxy-6-metoxy-1, 4-benzoquinol methylase</fullName>
    </submittedName>
</protein>
<dbReference type="Proteomes" id="UP001257659">
    <property type="component" value="Unassembled WGS sequence"/>
</dbReference>
<dbReference type="RefSeq" id="WP_309726779.1">
    <property type="nucleotide sequence ID" value="NZ_JAVDQA010000001.1"/>
</dbReference>
<evidence type="ECO:0000313" key="1">
    <source>
        <dbReference type="EMBL" id="MDR6299801.1"/>
    </source>
</evidence>
<dbReference type="PANTHER" id="PTHR43861">
    <property type="entry name" value="TRANS-ACONITATE 2-METHYLTRANSFERASE-RELATED"/>
    <property type="match status" value="1"/>
</dbReference>
<keyword evidence="1" id="KW-0808">Transferase</keyword>
<reference evidence="1 2" key="1">
    <citation type="submission" date="2023-07" db="EMBL/GenBank/DDBJ databases">
        <title>Genomic Encyclopedia of Type Strains, Phase IV (KMG-IV): sequencing the most valuable type-strain genomes for metagenomic binning, comparative biology and taxonomic classification.</title>
        <authorList>
            <person name="Goeker M."/>
        </authorList>
    </citation>
    <scope>NUCLEOTIDE SEQUENCE [LARGE SCALE GENOMIC DNA]</scope>
    <source>
        <strain evidence="1 2">DSM 102814</strain>
    </source>
</reference>
<dbReference type="SUPFAM" id="SSF53335">
    <property type="entry name" value="S-adenosyl-L-methionine-dependent methyltransferases"/>
    <property type="match status" value="1"/>
</dbReference>
<sequence length="283" mass="33045">MSEDNPGEYFLTCRDYTVSGKEFDLYWNEEKDILKTFPEPSSTELPSYYKSEDYISHTDSSKSITDKIYQKVKNHMLSFKLKLIENYFTSPKILDVGAGTGDFLKAAKDKNWEVSGVEPNSQARNLASKKGIDLSASLDNFGNKKFDVITLWHVLEHLSDLENKIENFYSLLQDEGIILIAVPNFKSYDARYYKKYWAAYDVPRHLWHFSEEGIKRIFSNYNFKLIETKPLIFDSFYVSLLSEKYKAGRTNYLNAFIRGLVSNLKARKNNEYSSKIYIFQRNN</sequence>
<gene>
    <name evidence="1" type="ORF">GGR31_000417</name>
</gene>
<accession>A0ABU1K2G4</accession>
<organism evidence="1 2">
    <name type="scientific">Mesonia maritima</name>
    <dbReference type="NCBI Taxonomy" id="1793873"/>
    <lineage>
        <taxon>Bacteria</taxon>
        <taxon>Pseudomonadati</taxon>
        <taxon>Bacteroidota</taxon>
        <taxon>Flavobacteriia</taxon>
        <taxon>Flavobacteriales</taxon>
        <taxon>Flavobacteriaceae</taxon>
        <taxon>Mesonia</taxon>
    </lineage>
</organism>
<proteinExistence type="predicted"/>
<dbReference type="CDD" id="cd02440">
    <property type="entry name" value="AdoMet_MTases"/>
    <property type="match status" value="1"/>
</dbReference>
<keyword evidence="2" id="KW-1185">Reference proteome</keyword>
<dbReference type="GO" id="GO:0032259">
    <property type="term" value="P:methylation"/>
    <property type="evidence" value="ECO:0007669"/>
    <property type="project" value="UniProtKB-KW"/>
</dbReference>
<dbReference type="GO" id="GO:0008168">
    <property type="term" value="F:methyltransferase activity"/>
    <property type="evidence" value="ECO:0007669"/>
    <property type="project" value="UniProtKB-KW"/>
</dbReference>
<dbReference type="Gene3D" id="3.40.50.150">
    <property type="entry name" value="Vaccinia Virus protein VP39"/>
    <property type="match status" value="1"/>
</dbReference>
<name>A0ABU1K2G4_9FLAO</name>
<keyword evidence="1" id="KW-0489">Methyltransferase</keyword>
<dbReference type="InterPro" id="IPR029063">
    <property type="entry name" value="SAM-dependent_MTases_sf"/>
</dbReference>
<comment type="caution">
    <text evidence="1">The sequence shown here is derived from an EMBL/GenBank/DDBJ whole genome shotgun (WGS) entry which is preliminary data.</text>
</comment>
<dbReference type="EMBL" id="JAVDQA010000001">
    <property type="protein sequence ID" value="MDR6299801.1"/>
    <property type="molecule type" value="Genomic_DNA"/>
</dbReference>
<dbReference type="Pfam" id="PF13489">
    <property type="entry name" value="Methyltransf_23"/>
    <property type="match status" value="1"/>
</dbReference>
<evidence type="ECO:0000313" key="2">
    <source>
        <dbReference type="Proteomes" id="UP001257659"/>
    </source>
</evidence>